<dbReference type="GO" id="GO:0005665">
    <property type="term" value="C:RNA polymerase II, core complex"/>
    <property type="evidence" value="ECO:0007669"/>
    <property type="project" value="TreeGrafter"/>
</dbReference>
<dbReference type="GO" id="GO:0005666">
    <property type="term" value="C:RNA polymerase III complex"/>
    <property type="evidence" value="ECO:0007669"/>
    <property type="project" value="TreeGrafter"/>
</dbReference>
<protein>
    <submittedName>
        <fullName evidence="6">Uncharacterized protein</fullName>
    </submittedName>
</protein>
<comment type="caution">
    <text evidence="6">The sequence shown here is derived from an EMBL/GenBank/DDBJ whole genome shotgun (WGS) entry which is preliminary data.</text>
</comment>
<dbReference type="Gene3D" id="2.20.28.30">
    <property type="entry name" value="RNA polymerase ii, chain L"/>
    <property type="match status" value="1"/>
</dbReference>
<comment type="subcellular location">
    <subcellularLocation>
        <location evidence="1">Nucleus</location>
    </subcellularLocation>
</comment>
<dbReference type="SUPFAM" id="SSF63393">
    <property type="entry name" value="RNA polymerase subunits"/>
    <property type="match status" value="1"/>
</dbReference>
<dbReference type="GO" id="GO:0005736">
    <property type="term" value="C:RNA polymerase I complex"/>
    <property type="evidence" value="ECO:0007669"/>
    <property type="project" value="TreeGrafter"/>
</dbReference>
<accession>A0A444ZZW3</accession>
<dbReference type="PANTHER" id="PTHR12056:SF2">
    <property type="entry name" value="GEO11084P1"/>
    <property type="match status" value="1"/>
</dbReference>
<evidence type="ECO:0000256" key="5">
    <source>
        <dbReference type="ARBA" id="ARBA00025770"/>
    </source>
</evidence>
<dbReference type="Pfam" id="PF03604">
    <property type="entry name" value="Zn_ribbon_RPAB4"/>
    <property type="match status" value="1"/>
</dbReference>
<name>A0A444ZZW3_ARAHY</name>
<evidence type="ECO:0000256" key="4">
    <source>
        <dbReference type="ARBA" id="ARBA00023242"/>
    </source>
</evidence>
<dbReference type="InterPro" id="IPR039747">
    <property type="entry name" value="RPABC4"/>
</dbReference>
<dbReference type="Proteomes" id="UP000289738">
    <property type="component" value="Chromosome B03"/>
</dbReference>
<dbReference type="PANTHER" id="PTHR12056">
    <property type="entry name" value="DNA-DIRECTED RNA POLYMERASES I, II, AND III"/>
    <property type="match status" value="1"/>
</dbReference>
<organism evidence="6 7">
    <name type="scientific">Arachis hypogaea</name>
    <name type="common">Peanut</name>
    <dbReference type="NCBI Taxonomy" id="3818"/>
    <lineage>
        <taxon>Eukaryota</taxon>
        <taxon>Viridiplantae</taxon>
        <taxon>Streptophyta</taxon>
        <taxon>Embryophyta</taxon>
        <taxon>Tracheophyta</taxon>
        <taxon>Spermatophyta</taxon>
        <taxon>Magnoliopsida</taxon>
        <taxon>eudicotyledons</taxon>
        <taxon>Gunneridae</taxon>
        <taxon>Pentapetalae</taxon>
        <taxon>rosids</taxon>
        <taxon>fabids</taxon>
        <taxon>Fabales</taxon>
        <taxon>Fabaceae</taxon>
        <taxon>Papilionoideae</taxon>
        <taxon>50 kb inversion clade</taxon>
        <taxon>dalbergioids sensu lato</taxon>
        <taxon>Dalbergieae</taxon>
        <taxon>Pterocarpus clade</taxon>
        <taxon>Arachis</taxon>
    </lineage>
</organism>
<evidence type="ECO:0000313" key="6">
    <source>
        <dbReference type="EMBL" id="RYR19704.1"/>
    </source>
</evidence>
<reference evidence="6 7" key="1">
    <citation type="submission" date="2019-01" db="EMBL/GenBank/DDBJ databases">
        <title>Sequencing of cultivated peanut Arachis hypogaea provides insights into genome evolution and oil improvement.</title>
        <authorList>
            <person name="Chen X."/>
        </authorList>
    </citation>
    <scope>NUCLEOTIDE SEQUENCE [LARGE SCALE GENOMIC DNA]</scope>
    <source>
        <strain evidence="7">cv. Fuhuasheng</strain>
        <tissue evidence="6">Leaves</tissue>
    </source>
</reference>
<keyword evidence="3" id="KW-0862">Zinc</keyword>
<sequence length="72" mass="8441">MENTLKPGDIIQCRECGYCILYKKRTHRIVQYEARRRNQTKLDSVLACSSVSYFHVYINLSVVFKMVSCSFV</sequence>
<keyword evidence="4" id="KW-0539">Nucleus</keyword>
<dbReference type="GO" id="GO:0003899">
    <property type="term" value="F:DNA-directed RNA polymerase activity"/>
    <property type="evidence" value="ECO:0007669"/>
    <property type="project" value="InterPro"/>
</dbReference>
<dbReference type="InterPro" id="IPR029040">
    <property type="entry name" value="RPABC4/Spt4"/>
</dbReference>
<dbReference type="SMART" id="SM00659">
    <property type="entry name" value="RPOLCX"/>
    <property type="match status" value="1"/>
</dbReference>
<keyword evidence="2" id="KW-0479">Metal-binding</keyword>
<dbReference type="STRING" id="3818.A0A444ZZW3"/>
<evidence type="ECO:0000256" key="1">
    <source>
        <dbReference type="ARBA" id="ARBA00004123"/>
    </source>
</evidence>
<dbReference type="EMBL" id="SDMP01000013">
    <property type="protein sequence ID" value="RYR19704.1"/>
    <property type="molecule type" value="Genomic_DNA"/>
</dbReference>
<proteinExistence type="inferred from homology"/>
<dbReference type="InterPro" id="IPR006591">
    <property type="entry name" value="RNAP_P/RPABC4"/>
</dbReference>
<dbReference type="GO" id="GO:0006351">
    <property type="term" value="P:DNA-templated transcription"/>
    <property type="evidence" value="ECO:0007669"/>
    <property type="project" value="InterPro"/>
</dbReference>
<evidence type="ECO:0000256" key="2">
    <source>
        <dbReference type="ARBA" id="ARBA00022723"/>
    </source>
</evidence>
<keyword evidence="7" id="KW-1185">Reference proteome</keyword>
<dbReference type="GO" id="GO:0008270">
    <property type="term" value="F:zinc ion binding"/>
    <property type="evidence" value="ECO:0007669"/>
    <property type="project" value="InterPro"/>
</dbReference>
<dbReference type="GO" id="GO:0003677">
    <property type="term" value="F:DNA binding"/>
    <property type="evidence" value="ECO:0007669"/>
    <property type="project" value="InterPro"/>
</dbReference>
<comment type="similarity">
    <text evidence="5">Belongs to the archaeal Rpo12/eukaryotic RPC10 RNA polymerase subunit family.</text>
</comment>
<gene>
    <name evidence="6" type="ORF">Ahy_B03g064572</name>
</gene>
<evidence type="ECO:0000256" key="3">
    <source>
        <dbReference type="ARBA" id="ARBA00022833"/>
    </source>
</evidence>
<dbReference type="AlphaFoldDB" id="A0A444ZZW3"/>
<evidence type="ECO:0000313" key="7">
    <source>
        <dbReference type="Proteomes" id="UP000289738"/>
    </source>
</evidence>